<comment type="subcellular location">
    <subcellularLocation>
        <location evidence="8">Cytoplasm</location>
    </subcellularLocation>
</comment>
<sequence>MAVLRVRPSKLSGEITAPPSKSYTHRAFMIALLADGESTIRNPLIGYDTMATIEAVKEMGAEVIREDNTWRVRGTGGKIKPRTGLIDARNSGTTIRLMSAIAALSPKPTRLTGDQSVLQRPMGPLIETLGELGAKARCEGKEGRPPVIVGGGLDGGDVEITGGVSSQFISALLLAAPQAKGDVSITITGEMRSKPYVEITLELLEMAGAKIKHDGRLTKFSIPGGQTLKPINLTIPGDFSSAAFPLGAAALTGSNVRVNNLDTKGAQGDKRIVTLLKDFGAEVKVFKDAVEVSGEGDLNGIEADCGDNPDLVPVLAVLGSVADGLTRLTNIPHLRFKETDRLRALATELRRFGADVEELPDELKINGVRKLEGTRVSSYGDHRMAMAFAVAGLVAKGETNVDGAESIPVSYPDFVTDMRKLGAKIELVK</sequence>
<feature type="binding site" evidence="8">
    <location>
        <position position="166"/>
    </location>
    <ligand>
        <name>3-phosphoshikimate</name>
        <dbReference type="ChEBI" id="CHEBI:145989"/>
    </ligand>
</feature>
<dbReference type="Pfam" id="PF00275">
    <property type="entry name" value="EPSP_synthase"/>
    <property type="match status" value="1"/>
</dbReference>
<accession>A0A147JXE6</accession>
<feature type="binding site" evidence="8">
    <location>
        <position position="21"/>
    </location>
    <ligand>
        <name>3-phosphoshikimate</name>
        <dbReference type="ChEBI" id="CHEBI:145989"/>
    </ligand>
</feature>
<comment type="subunit">
    <text evidence="8">Monomer.</text>
</comment>
<proteinExistence type="inferred from homology"/>
<evidence type="ECO:0000259" key="9">
    <source>
        <dbReference type="Pfam" id="PF00275"/>
    </source>
</evidence>
<evidence type="ECO:0000256" key="8">
    <source>
        <dbReference type="HAMAP-Rule" id="MF_00210"/>
    </source>
</evidence>
<feature type="binding site" evidence="8">
    <location>
        <position position="22"/>
    </location>
    <ligand>
        <name>3-phosphoshikimate</name>
        <dbReference type="ChEBI" id="CHEBI:145989"/>
    </ligand>
</feature>
<comment type="catalytic activity">
    <reaction evidence="7">
        <text>3-phosphoshikimate + phosphoenolpyruvate = 5-O-(1-carboxyvinyl)-3-phosphoshikimate + phosphate</text>
        <dbReference type="Rhea" id="RHEA:21256"/>
        <dbReference type="ChEBI" id="CHEBI:43474"/>
        <dbReference type="ChEBI" id="CHEBI:57701"/>
        <dbReference type="ChEBI" id="CHEBI:58702"/>
        <dbReference type="ChEBI" id="CHEBI:145989"/>
        <dbReference type="EC" id="2.5.1.19"/>
    </reaction>
    <physiologicalReaction direction="left-to-right" evidence="7">
        <dbReference type="Rhea" id="RHEA:21257"/>
    </physiologicalReaction>
</comment>
<evidence type="ECO:0000256" key="1">
    <source>
        <dbReference type="ARBA" id="ARBA00004811"/>
    </source>
</evidence>
<feature type="binding site" evidence="8">
    <location>
        <position position="310"/>
    </location>
    <ligand>
        <name>3-phosphoshikimate</name>
        <dbReference type="ChEBI" id="CHEBI:145989"/>
    </ligand>
</feature>
<feature type="binding site" evidence="8">
    <location>
        <position position="167"/>
    </location>
    <ligand>
        <name>3-phosphoshikimate</name>
        <dbReference type="ChEBI" id="CHEBI:145989"/>
    </ligand>
</feature>
<feature type="binding site" evidence="8">
    <location>
        <position position="21"/>
    </location>
    <ligand>
        <name>phosphoenolpyruvate</name>
        <dbReference type="ChEBI" id="CHEBI:58702"/>
    </ligand>
</feature>
<feature type="active site" description="Proton acceptor" evidence="8">
    <location>
        <position position="310"/>
    </location>
</feature>
<keyword evidence="3 8" id="KW-0963">Cytoplasm</keyword>
<organism evidence="10 11">
    <name type="scientific">Hadarchaeum yellowstonense</name>
    <dbReference type="NCBI Taxonomy" id="1776334"/>
    <lineage>
        <taxon>Archaea</taxon>
        <taxon>Methanobacteriati</taxon>
        <taxon>Candidatus Hadarchaeota</taxon>
        <taxon>Candidatus Hadarchaeia</taxon>
        <taxon>Candidatus Hadarchaeales</taxon>
        <taxon>Candidatus Hadarchaeaceae</taxon>
        <taxon>Candidatus Hadarchaeum</taxon>
    </lineage>
</organism>
<dbReference type="InterPro" id="IPR023193">
    <property type="entry name" value="EPSP_synthase_CS"/>
</dbReference>
<evidence type="ECO:0000256" key="7">
    <source>
        <dbReference type="ARBA" id="ARBA00044633"/>
    </source>
</evidence>
<dbReference type="PANTHER" id="PTHR21090:SF5">
    <property type="entry name" value="PENTAFUNCTIONAL AROM POLYPEPTIDE"/>
    <property type="match status" value="1"/>
</dbReference>
<comment type="caution">
    <text evidence="10">The sequence shown here is derived from an EMBL/GenBank/DDBJ whole genome shotgun (WGS) entry which is preliminary data.</text>
</comment>
<feature type="binding site" evidence="8">
    <location>
        <position position="337"/>
    </location>
    <ligand>
        <name>3-phosphoshikimate</name>
        <dbReference type="ChEBI" id="CHEBI:145989"/>
    </ligand>
</feature>
<dbReference type="STRING" id="1776334.APZ16_00165"/>
<keyword evidence="5 8" id="KW-0808">Transferase</keyword>
<dbReference type="SUPFAM" id="SSF55205">
    <property type="entry name" value="EPT/RTPC-like"/>
    <property type="match status" value="1"/>
</dbReference>
<comment type="caution">
    <text evidence="8">Lacks conserved residue(s) required for the propagation of feature annotation.</text>
</comment>
<evidence type="ECO:0000256" key="6">
    <source>
        <dbReference type="ARBA" id="ARBA00023141"/>
    </source>
</evidence>
<reference evidence="10 11" key="1">
    <citation type="journal article" date="2016" name="Nat. Microbiol.">
        <title>Genomic inference of the metabolism of cosmopolitan subsurface Archaea, Hadesarchaea.</title>
        <authorList>
            <person name="Baker B.J."/>
            <person name="Saw J.H."/>
            <person name="Lind A.E."/>
            <person name="Lazar C.S."/>
            <person name="Hinrichs K.-U."/>
            <person name="Teske A.P."/>
            <person name="Ettema T.J."/>
        </authorList>
    </citation>
    <scope>NUCLEOTIDE SEQUENCE [LARGE SCALE GENOMIC DNA]</scope>
</reference>
<dbReference type="EMBL" id="LQMQ01000025">
    <property type="protein sequence ID" value="KUO41283.1"/>
    <property type="molecule type" value="Genomic_DNA"/>
</dbReference>
<comment type="function">
    <text evidence="8">Catalyzes the transfer of the enolpyruvyl moiety of phosphoenolpyruvate (PEP) to the 5-hydroxyl of shikimate-3-phosphate (S3P) to produce enolpyruvyl shikimate-3-phosphate and inorganic phosphate.</text>
</comment>
<dbReference type="EC" id="2.5.1.19" evidence="8"/>
<feature type="binding site" evidence="8">
    <location>
        <position position="383"/>
    </location>
    <ligand>
        <name>phosphoenolpyruvate</name>
        <dbReference type="ChEBI" id="CHEBI:58702"/>
    </ligand>
</feature>
<feature type="binding site" evidence="8">
    <location>
        <position position="26"/>
    </location>
    <ligand>
        <name>3-phosphoshikimate</name>
        <dbReference type="ChEBI" id="CHEBI:145989"/>
    </ligand>
</feature>
<feature type="binding site" evidence="8">
    <location>
        <position position="341"/>
    </location>
    <ligand>
        <name>phosphoenolpyruvate</name>
        <dbReference type="ChEBI" id="CHEBI:58702"/>
    </ligand>
</feature>
<dbReference type="Gene3D" id="3.65.10.10">
    <property type="entry name" value="Enolpyruvate transferase domain"/>
    <property type="match status" value="2"/>
</dbReference>
<dbReference type="PANTHER" id="PTHR21090">
    <property type="entry name" value="AROM/DEHYDROQUINATE SYNTHASE"/>
    <property type="match status" value="1"/>
</dbReference>
<dbReference type="InterPro" id="IPR013792">
    <property type="entry name" value="RNA3'P_cycl/enolpyr_Trfase_a/b"/>
</dbReference>
<dbReference type="InterPro" id="IPR036968">
    <property type="entry name" value="Enolpyruvate_Tfrase_sf"/>
</dbReference>
<dbReference type="CDD" id="cd01556">
    <property type="entry name" value="EPSP_synthase"/>
    <property type="match status" value="1"/>
</dbReference>
<dbReference type="Proteomes" id="UP000074294">
    <property type="component" value="Unassembled WGS sequence"/>
</dbReference>
<feature type="binding site" evidence="8">
    <location>
        <position position="193"/>
    </location>
    <ligand>
        <name>3-phosphoshikimate</name>
        <dbReference type="ChEBI" id="CHEBI:145989"/>
    </ligand>
</feature>
<name>A0A147JXE6_HADYE</name>
<dbReference type="AlphaFoldDB" id="A0A147JXE6"/>
<protein>
    <recommendedName>
        <fullName evidence="8">3-phosphoshikimate 1-carboxyvinyltransferase</fullName>
        <ecNumber evidence="8">2.5.1.19</ecNumber>
    </recommendedName>
    <alternativeName>
        <fullName evidence="8">5-enolpyruvylshikimate-3-phosphate synthase</fullName>
        <shortName evidence="8">EPSP synthase</shortName>
        <shortName evidence="8">EPSPS</shortName>
    </alternativeName>
</protein>
<keyword evidence="4 8" id="KW-0028">Amino-acid biosynthesis</keyword>
<keyword evidence="6 8" id="KW-0057">Aromatic amino acid biosynthesis</keyword>
<dbReference type="HAMAP" id="MF_00210">
    <property type="entry name" value="EPSP_synth"/>
    <property type="match status" value="1"/>
</dbReference>
<feature type="binding site" evidence="8">
    <location>
        <position position="92"/>
    </location>
    <ligand>
        <name>phosphoenolpyruvate</name>
        <dbReference type="ChEBI" id="CHEBI:58702"/>
    </ligand>
</feature>
<dbReference type="GO" id="GO:0008652">
    <property type="term" value="P:amino acid biosynthetic process"/>
    <property type="evidence" value="ECO:0007669"/>
    <property type="project" value="UniProtKB-KW"/>
</dbReference>
<dbReference type="GO" id="GO:0009423">
    <property type="term" value="P:chorismate biosynthetic process"/>
    <property type="evidence" value="ECO:0007669"/>
    <property type="project" value="UniProtKB-UniRule"/>
</dbReference>
<gene>
    <name evidence="8" type="primary">aroA</name>
    <name evidence="10" type="ORF">APZ16_00165</name>
</gene>
<dbReference type="GO" id="GO:0005737">
    <property type="term" value="C:cytoplasm"/>
    <property type="evidence" value="ECO:0007669"/>
    <property type="project" value="UniProtKB-SubCell"/>
</dbReference>
<evidence type="ECO:0000256" key="3">
    <source>
        <dbReference type="ARBA" id="ARBA00022490"/>
    </source>
</evidence>
<dbReference type="GO" id="GO:0009073">
    <property type="term" value="P:aromatic amino acid family biosynthetic process"/>
    <property type="evidence" value="ECO:0007669"/>
    <property type="project" value="UniProtKB-KW"/>
</dbReference>
<dbReference type="GO" id="GO:0003866">
    <property type="term" value="F:3-phosphoshikimate 1-carboxyvinyltransferase activity"/>
    <property type="evidence" value="ECO:0007669"/>
    <property type="project" value="UniProtKB-UniRule"/>
</dbReference>
<evidence type="ECO:0000313" key="11">
    <source>
        <dbReference type="Proteomes" id="UP000074294"/>
    </source>
</evidence>
<feature type="binding site" evidence="8">
    <location>
        <position position="165"/>
    </location>
    <ligand>
        <name>3-phosphoshikimate</name>
        <dbReference type="ChEBI" id="CHEBI:145989"/>
    </ligand>
</feature>
<evidence type="ECO:0000256" key="5">
    <source>
        <dbReference type="ARBA" id="ARBA00022679"/>
    </source>
</evidence>
<feature type="domain" description="Enolpyruvate transferase" evidence="9">
    <location>
        <begin position="8"/>
        <end position="417"/>
    </location>
</feature>
<evidence type="ECO:0000256" key="4">
    <source>
        <dbReference type="ARBA" id="ARBA00022605"/>
    </source>
</evidence>
<dbReference type="PIRSF" id="PIRSF000505">
    <property type="entry name" value="EPSPS"/>
    <property type="match status" value="1"/>
</dbReference>
<dbReference type="FunFam" id="3.65.10.10:FF:000005">
    <property type="entry name" value="3-phosphoshikimate 1-carboxyvinyltransferase"/>
    <property type="match status" value="1"/>
</dbReference>
<feature type="binding site" evidence="8">
    <location>
        <position position="167"/>
    </location>
    <ligand>
        <name>phosphoenolpyruvate</name>
        <dbReference type="ChEBI" id="CHEBI:58702"/>
    </ligand>
</feature>
<evidence type="ECO:0000313" key="10">
    <source>
        <dbReference type="EMBL" id="KUO41283.1"/>
    </source>
</evidence>
<feature type="binding site" evidence="8">
    <location>
        <position position="120"/>
    </location>
    <ligand>
        <name>phosphoenolpyruvate</name>
        <dbReference type="ChEBI" id="CHEBI:58702"/>
    </ligand>
</feature>
<comment type="similarity">
    <text evidence="2 8">Belongs to the EPSP synthase family.</text>
</comment>
<comment type="pathway">
    <text evidence="1">Metabolic intermediate biosynthesis; chorismate biosynthesis; chorismate from D-erythrose 4-phosphate and phosphoenolpyruvate: step 6/7.</text>
</comment>
<dbReference type="PROSITE" id="PS00885">
    <property type="entry name" value="EPSP_SYNTHASE_2"/>
    <property type="match status" value="1"/>
</dbReference>
<dbReference type="InterPro" id="IPR001986">
    <property type="entry name" value="Enolpyruvate_Tfrase_dom"/>
</dbReference>
<dbReference type="InterPro" id="IPR006264">
    <property type="entry name" value="EPSP_synthase"/>
</dbReference>
<dbReference type="UniPathway" id="UPA00053">
    <property type="reaction ID" value="UER00089"/>
</dbReference>
<evidence type="ECO:0000256" key="2">
    <source>
        <dbReference type="ARBA" id="ARBA00009948"/>
    </source>
</evidence>
<dbReference type="NCBIfam" id="TIGR01356">
    <property type="entry name" value="aroA"/>
    <property type="match status" value="1"/>
</dbReference>